<evidence type="ECO:0000313" key="3">
    <source>
        <dbReference type="Proteomes" id="UP000053690"/>
    </source>
</evidence>
<dbReference type="STRING" id="1685378.AVO44_15790"/>
<feature type="region of interest" description="Disordered" evidence="1">
    <location>
        <begin position="315"/>
        <end position="338"/>
    </location>
</feature>
<dbReference type="Proteomes" id="UP000053690">
    <property type="component" value="Unassembled WGS sequence"/>
</dbReference>
<reference evidence="3" key="1">
    <citation type="submission" date="2015-12" db="EMBL/GenBank/DDBJ databases">
        <authorList>
            <person name="Zhang G."/>
            <person name="Stingl U."/>
        </authorList>
    </citation>
    <scope>NUCLEOTIDE SEQUENCE [LARGE SCALE GENOMIC DNA]</scope>
    <source>
        <strain evidence="3">ZGT108</strain>
    </source>
</reference>
<name>A0A0X3TTI6_9RHOB</name>
<protein>
    <submittedName>
        <fullName evidence="2">Uncharacterized protein</fullName>
    </submittedName>
</protein>
<dbReference type="AlphaFoldDB" id="A0A0X3TTI6"/>
<gene>
    <name evidence="2" type="ORF">AVO44_15790</name>
</gene>
<sequence length="697" mass="76998">MIDNAPEFELELAGSLSAMASARKATVVLAIPDLPNLDEEKQEALLSSLRKLRPGRRLLVWRSVLAVIAGLSDEMSQRWTEGQTIGVIGHHAKGLSVQVLKLRREEKFAPERKRVGELIECGLGMDSLLDQASASLTEKCENPRRSDHVVASNLPCQLAVEGTCDVEPLRLWNGRWEIIEPPKSFLPATGDVPSKLVQALAGCDHLLFETPTTGQIRNLIIGKIQDALGREVQALKPEAVALGALEAARRLSENDPVYYDFLPQISTIVQNADGAANYDLIPPDALLPAGQSYQSDRPARLGLVAGTDEIKVHLKKQTDSTPRRAVVPLANPPQTNTPVELHLQQTPAAGRARLTLVSEGFASPLVVDWGHAEQLDQTWEEVIECLEPEKPSVPNRLVLPCGSDNWFETERSYGLIELLEDNLDQRIPDWETLASKVSMRPFGKYSVSSDGDLPKGIPDTALTLLDKAIERAEQDVRARLNGDGTDENQSLRFLTWLFKRCPDWVVPNLLEALDSPVRQHPFILAPGSRSLMLQGIGRTATNPLHQRQAFDHLLSLPKERWKKDQMACAAFLLSRNDNAPMLLDRKEVDFIASVAEAKVREAVGKDFSTAYSYGPFLLVGLLRWRLNDPWALVAGRDPVADNLLAATELLAAHLSQLKKSDPRLEKYFVILTQVCEELEGKGSNPDILVDLQSFAGN</sequence>
<organism evidence="2 3">
    <name type="scientific">Ruegeria profundi</name>
    <dbReference type="NCBI Taxonomy" id="1685378"/>
    <lineage>
        <taxon>Bacteria</taxon>
        <taxon>Pseudomonadati</taxon>
        <taxon>Pseudomonadota</taxon>
        <taxon>Alphaproteobacteria</taxon>
        <taxon>Rhodobacterales</taxon>
        <taxon>Roseobacteraceae</taxon>
        <taxon>Ruegeria</taxon>
    </lineage>
</organism>
<evidence type="ECO:0000256" key="1">
    <source>
        <dbReference type="SAM" id="MobiDB-lite"/>
    </source>
</evidence>
<accession>A0A0X3TTI6</accession>
<comment type="caution">
    <text evidence="2">The sequence shown here is derived from an EMBL/GenBank/DDBJ whole genome shotgun (WGS) entry which is preliminary data.</text>
</comment>
<evidence type="ECO:0000313" key="2">
    <source>
        <dbReference type="EMBL" id="KUJ77786.1"/>
    </source>
</evidence>
<dbReference type="EMBL" id="LQBP01000008">
    <property type="protein sequence ID" value="KUJ77786.1"/>
    <property type="molecule type" value="Genomic_DNA"/>
</dbReference>
<keyword evidence="3" id="KW-1185">Reference proteome</keyword>
<proteinExistence type="predicted"/>